<feature type="domain" description="Phospholipase/carboxylesterase/thioesterase" evidence="3">
    <location>
        <begin position="5"/>
        <end position="215"/>
    </location>
</feature>
<proteinExistence type="inferred from homology"/>
<keyword evidence="5" id="KW-1185">Reference proteome</keyword>
<dbReference type="OrthoDB" id="9801763at2"/>
<dbReference type="PANTHER" id="PTHR10655:SF17">
    <property type="entry name" value="LYSOPHOSPHOLIPASE-LIKE PROTEIN 1"/>
    <property type="match status" value="1"/>
</dbReference>
<name>A0A420E6N8_9ALTE</name>
<evidence type="ECO:0000313" key="5">
    <source>
        <dbReference type="Proteomes" id="UP000286482"/>
    </source>
</evidence>
<evidence type="ECO:0000256" key="1">
    <source>
        <dbReference type="ARBA" id="ARBA00006499"/>
    </source>
</evidence>
<dbReference type="EMBL" id="RAQO01000012">
    <property type="protein sequence ID" value="RKF13327.1"/>
    <property type="molecule type" value="Genomic_DNA"/>
</dbReference>
<keyword evidence="2" id="KW-0378">Hydrolase</keyword>
<sequence length="220" mass="24422">MLKENLIIAEPTQTAEYCMVLLHGLGANGSDLEPLARAITKSSTLNIRFVIPSAKVRPITVNAGFEMSAWYDIQQMLPRRKVDMAQLDHSVEQVIALIEEQVAQGINSEKIFIAGFSQGGAVAYQAMAQYQADIAGLLIMSSYIASRRRITEQVTNATLPILIQHGSHDDVVPEQFALDAKSFLLEQGYEPRFESFPMDHSICPAQIRSIANWLEEITTN</sequence>
<comment type="caution">
    <text evidence="4">The sequence shown here is derived from an EMBL/GenBank/DDBJ whole genome shotgun (WGS) entry which is preliminary data.</text>
</comment>
<protein>
    <submittedName>
        <fullName evidence="4">PE-PPE domain-containing protein</fullName>
    </submittedName>
</protein>
<gene>
    <name evidence="4" type="ORF">DBZ36_19915</name>
</gene>
<dbReference type="Pfam" id="PF02230">
    <property type="entry name" value="Abhydrolase_2"/>
    <property type="match status" value="1"/>
</dbReference>
<dbReference type="AlphaFoldDB" id="A0A420E6N8"/>
<dbReference type="Proteomes" id="UP000286482">
    <property type="component" value="Unassembled WGS sequence"/>
</dbReference>
<organism evidence="4 5">
    <name type="scientific">Alginatibacterium sediminis</name>
    <dbReference type="NCBI Taxonomy" id="2164068"/>
    <lineage>
        <taxon>Bacteria</taxon>
        <taxon>Pseudomonadati</taxon>
        <taxon>Pseudomonadota</taxon>
        <taxon>Gammaproteobacteria</taxon>
        <taxon>Alteromonadales</taxon>
        <taxon>Alteromonadaceae</taxon>
        <taxon>Alginatibacterium</taxon>
    </lineage>
</organism>
<reference evidence="4 5" key="1">
    <citation type="submission" date="2018-09" db="EMBL/GenBank/DDBJ databases">
        <authorList>
            <person name="Wang Z."/>
        </authorList>
    </citation>
    <scope>NUCLEOTIDE SEQUENCE [LARGE SCALE GENOMIC DNA]</scope>
    <source>
        <strain evidence="4 5">ALS 81</strain>
    </source>
</reference>
<dbReference type="Gene3D" id="3.40.50.1820">
    <property type="entry name" value="alpha/beta hydrolase"/>
    <property type="match status" value="1"/>
</dbReference>
<evidence type="ECO:0000256" key="2">
    <source>
        <dbReference type="ARBA" id="ARBA00022801"/>
    </source>
</evidence>
<dbReference type="InterPro" id="IPR029058">
    <property type="entry name" value="AB_hydrolase_fold"/>
</dbReference>
<dbReference type="RefSeq" id="WP_120356740.1">
    <property type="nucleotide sequence ID" value="NZ_RAQO01000012.1"/>
</dbReference>
<dbReference type="InterPro" id="IPR050565">
    <property type="entry name" value="LYPA1-2/EST-like"/>
</dbReference>
<dbReference type="PANTHER" id="PTHR10655">
    <property type="entry name" value="LYSOPHOSPHOLIPASE-RELATED"/>
    <property type="match status" value="1"/>
</dbReference>
<evidence type="ECO:0000259" key="3">
    <source>
        <dbReference type="Pfam" id="PF02230"/>
    </source>
</evidence>
<evidence type="ECO:0000313" key="4">
    <source>
        <dbReference type="EMBL" id="RKF13327.1"/>
    </source>
</evidence>
<comment type="similarity">
    <text evidence="1">Belongs to the AB hydrolase superfamily. AB hydrolase 2 family.</text>
</comment>
<accession>A0A420E6N8</accession>
<dbReference type="GO" id="GO:0016787">
    <property type="term" value="F:hydrolase activity"/>
    <property type="evidence" value="ECO:0007669"/>
    <property type="project" value="UniProtKB-KW"/>
</dbReference>
<dbReference type="InterPro" id="IPR003140">
    <property type="entry name" value="PLipase/COase/thioEstase"/>
</dbReference>
<dbReference type="SUPFAM" id="SSF53474">
    <property type="entry name" value="alpha/beta-Hydrolases"/>
    <property type="match status" value="1"/>
</dbReference>